<dbReference type="Proteomes" id="UP000283634">
    <property type="component" value="Unassembled WGS sequence"/>
</dbReference>
<organism evidence="5 6">
    <name type="scientific">Trypanosoma rangeli</name>
    <dbReference type="NCBI Taxonomy" id="5698"/>
    <lineage>
        <taxon>Eukaryota</taxon>
        <taxon>Discoba</taxon>
        <taxon>Euglenozoa</taxon>
        <taxon>Kinetoplastea</taxon>
        <taxon>Metakinetoplastina</taxon>
        <taxon>Trypanosomatida</taxon>
        <taxon>Trypanosomatidae</taxon>
        <taxon>Trypanosoma</taxon>
        <taxon>Herpetosoma</taxon>
    </lineage>
</organism>
<evidence type="ECO:0000256" key="2">
    <source>
        <dbReference type="ARBA" id="ARBA00005336"/>
    </source>
</evidence>
<keyword evidence="6" id="KW-1185">Reference proteome</keyword>
<dbReference type="InterPro" id="IPR050288">
    <property type="entry name" value="Cellulose_deg_GH3"/>
</dbReference>
<dbReference type="AlphaFoldDB" id="A0A3R7KPS2"/>
<dbReference type="PANTHER" id="PTHR42715">
    <property type="entry name" value="BETA-GLUCOSIDASE"/>
    <property type="match status" value="1"/>
</dbReference>
<dbReference type="SUPFAM" id="SSF52279">
    <property type="entry name" value="Beta-D-glucan exohydrolase, C-terminal domain"/>
    <property type="match status" value="1"/>
</dbReference>
<dbReference type="GeneID" id="40332414"/>
<dbReference type="EC" id="3.2.1.21" evidence="3"/>
<comment type="similarity">
    <text evidence="2">Belongs to the glycosyl hydrolase 3 family.</text>
</comment>
<comment type="caution">
    <text evidence="5">The sequence shown here is derived from an EMBL/GenBank/DDBJ whole genome shotgun (WGS) entry which is preliminary data.</text>
</comment>
<proteinExistence type="inferred from homology"/>
<dbReference type="RefSeq" id="XP_029234935.1">
    <property type="nucleotide sequence ID" value="XM_029385231.1"/>
</dbReference>
<dbReference type="OrthoDB" id="276618at2759"/>
<comment type="catalytic activity">
    <reaction evidence="1">
        <text>Hydrolysis of terminal, non-reducing beta-D-glucosyl residues with release of beta-D-glucose.</text>
        <dbReference type="EC" id="3.2.1.21"/>
    </reaction>
</comment>
<gene>
    <name evidence="5" type="ORF">TraAM80_08481</name>
</gene>
<evidence type="ECO:0000313" key="5">
    <source>
        <dbReference type="EMBL" id="RNE98971.1"/>
    </source>
</evidence>
<dbReference type="GO" id="GO:0008422">
    <property type="term" value="F:beta-glucosidase activity"/>
    <property type="evidence" value="ECO:0007669"/>
    <property type="project" value="UniProtKB-EC"/>
</dbReference>
<name>A0A3R7KPS2_TRYRA</name>
<accession>A0A3R7KPS2</accession>
<dbReference type="PANTHER" id="PTHR42715:SF10">
    <property type="entry name" value="BETA-GLUCOSIDASE"/>
    <property type="match status" value="1"/>
</dbReference>
<dbReference type="GO" id="GO:0005975">
    <property type="term" value="P:carbohydrate metabolic process"/>
    <property type="evidence" value="ECO:0007669"/>
    <property type="project" value="InterPro"/>
</dbReference>
<keyword evidence="4 5" id="KW-0378">Hydrolase</keyword>
<dbReference type="EMBL" id="MKGL01000421">
    <property type="protein sequence ID" value="RNE98971.1"/>
    <property type="molecule type" value="Genomic_DNA"/>
</dbReference>
<evidence type="ECO:0000256" key="3">
    <source>
        <dbReference type="ARBA" id="ARBA00012744"/>
    </source>
</evidence>
<evidence type="ECO:0000313" key="6">
    <source>
        <dbReference type="Proteomes" id="UP000283634"/>
    </source>
</evidence>
<sequence length="130" mass="14362">MLPVQERGRLHHCFGRSLLDILFGVCCPSGKLAETFAKVVGHTPPFPFYSSKMDAVYRKVILGGYRYDTRGIEPLFPFGYGLRCTGFQFSNLVVEVKHEAAHNISVSVALKVKDTRKGTGKEVMGPAKGK</sequence>
<dbReference type="Gene3D" id="3.40.50.1700">
    <property type="entry name" value="Glycoside hydrolase family 3 C-terminal domain"/>
    <property type="match status" value="1"/>
</dbReference>
<reference evidence="5 6" key="1">
    <citation type="journal article" date="2018" name="BMC Genomics">
        <title>Genomic comparison of Trypanosoma conorhini and Trypanosoma rangeli to Trypanosoma cruzi strains of high and low virulence.</title>
        <authorList>
            <person name="Bradwell K.R."/>
            <person name="Koparde V.N."/>
            <person name="Matveyev A.V."/>
            <person name="Serrano M.G."/>
            <person name="Alves J.M."/>
            <person name="Parikh H."/>
            <person name="Huang B."/>
            <person name="Lee V."/>
            <person name="Espinosa-Alvarez O."/>
            <person name="Ortiz P.A."/>
            <person name="Costa-Martins A.G."/>
            <person name="Teixeira M.M."/>
            <person name="Buck G.A."/>
        </authorList>
    </citation>
    <scope>NUCLEOTIDE SEQUENCE [LARGE SCALE GENOMIC DNA]</scope>
    <source>
        <strain evidence="5 6">AM80</strain>
    </source>
</reference>
<dbReference type="InterPro" id="IPR036881">
    <property type="entry name" value="Glyco_hydro_3_C_sf"/>
</dbReference>
<evidence type="ECO:0000256" key="1">
    <source>
        <dbReference type="ARBA" id="ARBA00000448"/>
    </source>
</evidence>
<evidence type="ECO:0000256" key="4">
    <source>
        <dbReference type="ARBA" id="ARBA00022801"/>
    </source>
</evidence>
<protein>
    <recommendedName>
        <fullName evidence="3">beta-glucosidase</fullName>
        <ecNumber evidence="3">3.2.1.21</ecNumber>
    </recommendedName>
</protein>
<keyword evidence="5" id="KW-0326">Glycosidase</keyword>